<evidence type="ECO:0000256" key="1">
    <source>
        <dbReference type="ARBA" id="ARBA00004651"/>
    </source>
</evidence>
<dbReference type="RefSeq" id="WP_184626424.1">
    <property type="nucleotide sequence ID" value="NZ_JACHCC010000008.1"/>
</dbReference>
<dbReference type="AlphaFoldDB" id="A0A7X0J4P1"/>
<accession>A0A7X0J4P1</accession>
<keyword evidence="5 7" id="KW-1133">Transmembrane helix</keyword>
<feature type="transmembrane region" description="Helical" evidence="7">
    <location>
        <begin position="69"/>
        <end position="87"/>
    </location>
</feature>
<feature type="transmembrane region" description="Helical" evidence="7">
    <location>
        <begin position="191"/>
        <end position="208"/>
    </location>
</feature>
<proteinExistence type="inferred from homology"/>
<dbReference type="EMBL" id="JACHCC010000008">
    <property type="protein sequence ID" value="MBB6501058.1"/>
    <property type="molecule type" value="Genomic_DNA"/>
</dbReference>
<dbReference type="GO" id="GO:0015204">
    <property type="term" value="F:urea transmembrane transporter activity"/>
    <property type="evidence" value="ECO:0007669"/>
    <property type="project" value="InterPro"/>
</dbReference>
<dbReference type="Pfam" id="PF03253">
    <property type="entry name" value="UT"/>
    <property type="match status" value="1"/>
</dbReference>
<feature type="transmembrane region" description="Helical" evidence="7">
    <location>
        <begin position="30"/>
        <end position="57"/>
    </location>
</feature>
<keyword evidence="4 7" id="KW-0812">Transmembrane</keyword>
<comment type="subcellular location">
    <subcellularLocation>
        <location evidence="1">Cell membrane</location>
        <topology evidence="1">Multi-pass membrane protein</topology>
    </subcellularLocation>
</comment>
<reference evidence="8 9" key="1">
    <citation type="submission" date="2020-08" db="EMBL/GenBank/DDBJ databases">
        <title>Genomic Encyclopedia of Type Strains, Phase IV (KMG-V): Genome sequencing to study the core and pangenomes of soil and plant-associated prokaryotes.</title>
        <authorList>
            <person name="Whitman W."/>
        </authorList>
    </citation>
    <scope>NUCLEOTIDE SEQUENCE [LARGE SCALE GENOMIC DNA]</scope>
    <source>
        <strain evidence="8 9">M2T3</strain>
    </source>
</reference>
<dbReference type="Proteomes" id="UP000521017">
    <property type="component" value="Unassembled WGS sequence"/>
</dbReference>
<evidence type="ECO:0000256" key="3">
    <source>
        <dbReference type="ARBA" id="ARBA00022475"/>
    </source>
</evidence>
<keyword evidence="3" id="KW-1003">Cell membrane</keyword>
<feature type="transmembrane region" description="Helical" evidence="7">
    <location>
        <begin position="93"/>
        <end position="112"/>
    </location>
</feature>
<evidence type="ECO:0000256" key="6">
    <source>
        <dbReference type="ARBA" id="ARBA00023136"/>
    </source>
</evidence>
<dbReference type="Gene3D" id="1.10.3430.10">
    <property type="entry name" value="Ammonium transporter AmtB like domains"/>
    <property type="match status" value="1"/>
</dbReference>
<dbReference type="GO" id="GO:0005886">
    <property type="term" value="C:plasma membrane"/>
    <property type="evidence" value="ECO:0007669"/>
    <property type="project" value="UniProtKB-SubCell"/>
</dbReference>
<dbReference type="InterPro" id="IPR004937">
    <property type="entry name" value="Urea_transporter"/>
</dbReference>
<keyword evidence="6 7" id="KW-0472">Membrane</keyword>
<feature type="transmembrane region" description="Helical" evidence="7">
    <location>
        <begin position="214"/>
        <end position="231"/>
    </location>
</feature>
<name>A0A7X0J4P1_9SPHI</name>
<feature type="transmembrane region" description="Helical" evidence="7">
    <location>
        <begin position="238"/>
        <end position="256"/>
    </location>
</feature>
<evidence type="ECO:0000313" key="9">
    <source>
        <dbReference type="Proteomes" id="UP000521017"/>
    </source>
</evidence>
<feature type="transmembrane region" description="Helical" evidence="7">
    <location>
        <begin position="262"/>
        <end position="281"/>
    </location>
</feature>
<gene>
    <name evidence="8" type="ORF">HDF25_003221</name>
</gene>
<comment type="caution">
    <text evidence="8">The sequence shown here is derived from an EMBL/GenBank/DDBJ whole genome shotgun (WGS) entry which is preliminary data.</text>
</comment>
<evidence type="ECO:0000256" key="4">
    <source>
        <dbReference type="ARBA" id="ARBA00022692"/>
    </source>
</evidence>
<feature type="transmembrane region" description="Helical" evidence="7">
    <location>
        <begin position="166"/>
        <end position="184"/>
    </location>
</feature>
<evidence type="ECO:0000256" key="5">
    <source>
        <dbReference type="ARBA" id="ARBA00022989"/>
    </source>
</evidence>
<protein>
    <submittedName>
        <fullName evidence="8">Urea transporter</fullName>
    </submittedName>
</protein>
<dbReference type="PANTHER" id="PTHR10464">
    <property type="entry name" value="UREA TRANSPORTER"/>
    <property type="match status" value="1"/>
</dbReference>
<sequence length="287" mass="31040">MNAKTFGSGRAVFRGIGQIMLQPNGWTGALFLAGIAYGSYLAGIAALLAVLTGTLTAKLLNYDQAETEQGLYGFSAALVGVALTFYFKPVPVIWLAIIAGAAIATVIQHALIQKKLPGFTFPFILVSWSMLYLFHHVYVVPDSLAMTTVFPDSDELTTPARGFGEVIFQGSEIAGIIFFLAVFISRPVAALYGAVAALLSAFISIRFGEPAQDIHMGLFSFNAVLCAITFAEERPAGGFFVLFAVILSVLIEIMMLKMNYAVLTFPFVAASWITLTLQKLLPTKWEK</sequence>
<comment type="similarity">
    <text evidence="2">Belongs to the urea transporter family.</text>
</comment>
<evidence type="ECO:0000256" key="2">
    <source>
        <dbReference type="ARBA" id="ARBA00005914"/>
    </source>
</evidence>
<dbReference type="PANTHER" id="PTHR10464:SF4">
    <property type="entry name" value="UREA TRANSPORTER"/>
    <property type="match status" value="1"/>
</dbReference>
<dbReference type="InterPro" id="IPR029020">
    <property type="entry name" value="Ammonium/urea_transptr"/>
</dbReference>
<evidence type="ECO:0000313" key="8">
    <source>
        <dbReference type="EMBL" id="MBB6501058.1"/>
    </source>
</evidence>
<organism evidence="8 9">
    <name type="scientific">Pedobacter cryoconitis</name>
    <dbReference type="NCBI Taxonomy" id="188932"/>
    <lineage>
        <taxon>Bacteria</taxon>
        <taxon>Pseudomonadati</taxon>
        <taxon>Bacteroidota</taxon>
        <taxon>Sphingobacteriia</taxon>
        <taxon>Sphingobacteriales</taxon>
        <taxon>Sphingobacteriaceae</taxon>
        <taxon>Pedobacter</taxon>
    </lineage>
</organism>
<feature type="transmembrane region" description="Helical" evidence="7">
    <location>
        <begin position="119"/>
        <end position="138"/>
    </location>
</feature>
<evidence type="ECO:0000256" key="7">
    <source>
        <dbReference type="SAM" id="Phobius"/>
    </source>
</evidence>